<proteinExistence type="predicted"/>
<evidence type="ECO:0000256" key="2">
    <source>
        <dbReference type="ARBA" id="ARBA00022692"/>
    </source>
</evidence>
<dbReference type="AlphaFoldDB" id="A0A2J0LFL5"/>
<evidence type="ECO:0000256" key="1">
    <source>
        <dbReference type="ARBA" id="ARBA00004141"/>
    </source>
</evidence>
<organism evidence="6 7">
    <name type="scientific">Candidatus Taenaricola geysiri</name>
    <dbReference type="NCBI Taxonomy" id="1974752"/>
    <lineage>
        <taxon>Bacteria</taxon>
        <taxon>Pseudomonadati</taxon>
        <taxon>Candidatus Omnitrophota</taxon>
        <taxon>Candidatus Taenaricola</taxon>
    </lineage>
</organism>
<feature type="transmembrane region" description="Helical" evidence="5">
    <location>
        <begin position="223"/>
        <end position="244"/>
    </location>
</feature>
<dbReference type="GO" id="GO:0016020">
    <property type="term" value="C:membrane"/>
    <property type="evidence" value="ECO:0007669"/>
    <property type="project" value="UniProtKB-SubCell"/>
</dbReference>
<evidence type="ECO:0000313" key="7">
    <source>
        <dbReference type="Proteomes" id="UP000231267"/>
    </source>
</evidence>
<evidence type="ECO:0000256" key="3">
    <source>
        <dbReference type="ARBA" id="ARBA00022989"/>
    </source>
</evidence>
<dbReference type="PANTHER" id="PTHR16950">
    <property type="entry name" value="ZINC TRANSPORTER SLC39A7 HISTIDINE-RICH MEMBRANE PROTEIN KE4"/>
    <property type="match status" value="1"/>
</dbReference>
<dbReference type="GO" id="GO:0046873">
    <property type="term" value="F:metal ion transmembrane transporter activity"/>
    <property type="evidence" value="ECO:0007669"/>
    <property type="project" value="InterPro"/>
</dbReference>
<evidence type="ECO:0000256" key="4">
    <source>
        <dbReference type="ARBA" id="ARBA00023136"/>
    </source>
</evidence>
<reference evidence="6 7" key="1">
    <citation type="submission" date="2017-09" db="EMBL/GenBank/DDBJ databases">
        <title>Depth-based differentiation of microbial function through sediment-hosted aquifers and enrichment of novel symbionts in the deep terrestrial subsurface.</title>
        <authorList>
            <person name="Probst A.J."/>
            <person name="Ladd B."/>
            <person name="Jarett J.K."/>
            <person name="Geller-Mcgrath D.E."/>
            <person name="Sieber C.M."/>
            <person name="Emerson J.B."/>
            <person name="Anantharaman K."/>
            <person name="Thomas B.C."/>
            <person name="Malmstrom R."/>
            <person name="Stieglmeier M."/>
            <person name="Klingl A."/>
            <person name="Woyke T."/>
            <person name="Ryan C.M."/>
            <person name="Banfield J.F."/>
        </authorList>
    </citation>
    <scope>NUCLEOTIDE SEQUENCE [LARGE SCALE GENOMIC DNA]</scope>
    <source>
        <strain evidence="6">CG12_big_fil_rev_8_21_14_0_65_43_15</strain>
    </source>
</reference>
<comment type="caution">
    <text evidence="6">The sequence shown here is derived from an EMBL/GenBank/DDBJ whole genome shotgun (WGS) entry which is preliminary data.</text>
</comment>
<gene>
    <name evidence="6" type="ORF">COW11_05635</name>
</gene>
<feature type="transmembrane region" description="Helical" evidence="5">
    <location>
        <begin position="67"/>
        <end position="88"/>
    </location>
</feature>
<keyword evidence="3 5" id="KW-1133">Transmembrane helix</keyword>
<dbReference type="InterPro" id="IPR003689">
    <property type="entry name" value="ZIP"/>
</dbReference>
<feature type="transmembrane region" description="Helical" evidence="5">
    <location>
        <begin position="35"/>
        <end position="55"/>
    </location>
</feature>
<name>A0A2J0LFL5_9BACT</name>
<dbReference type="EMBL" id="PFGP01000125">
    <property type="protein sequence ID" value="PIW66009.1"/>
    <property type="molecule type" value="Genomic_DNA"/>
</dbReference>
<comment type="subcellular location">
    <subcellularLocation>
        <location evidence="1">Membrane</location>
        <topology evidence="1">Multi-pass membrane protein</topology>
    </subcellularLocation>
</comment>
<evidence type="ECO:0000256" key="5">
    <source>
        <dbReference type="SAM" id="Phobius"/>
    </source>
</evidence>
<feature type="transmembrane region" description="Helical" evidence="5">
    <location>
        <begin position="190"/>
        <end position="211"/>
    </location>
</feature>
<keyword evidence="2 5" id="KW-0812">Transmembrane</keyword>
<dbReference type="PANTHER" id="PTHR16950:SF16">
    <property type="entry name" value="ZINC TRANSPORTER ZIP13"/>
    <property type="match status" value="1"/>
</dbReference>
<keyword evidence="4 5" id="KW-0472">Membrane</keyword>
<dbReference type="Proteomes" id="UP000231267">
    <property type="component" value="Unassembled WGS sequence"/>
</dbReference>
<protein>
    <submittedName>
        <fullName evidence="6">ZIP family metal transporter</fullName>
    </submittedName>
</protein>
<evidence type="ECO:0000313" key="6">
    <source>
        <dbReference type="EMBL" id="PIW66009.1"/>
    </source>
</evidence>
<feature type="transmembrane region" description="Helical" evidence="5">
    <location>
        <begin position="6"/>
        <end position="26"/>
    </location>
</feature>
<dbReference type="Pfam" id="PF02535">
    <property type="entry name" value="Zip"/>
    <property type="match status" value="2"/>
</dbReference>
<feature type="transmembrane region" description="Helical" evidence="5">
    <location>
        <begin position="163"/>
        <end position="184"/>
    </location>
</feature>
<accession>A0A2J0LFL5</accession>
<sequence length="246" mass="27259">MTLLYIIISISIVSLVSLIGIFTLFIKKQTSLDKILFILVSFAIGSLLGAAFLDILPEAFDVAGENIFVSVLFGIMLFFIMEKFLFWYHCHKGDCDIHTFKYMNLIGDGIHNFLDGMIIATAFITSRSLGIITTIAILLHEIPQELGDFGILCYGGFSRMKALFYNFLTALTAFLGAFIVYIFAARIEGLTSHILGFAAGGFIYIACTDLMPELGKEINPKKALKQLIFISLGIALIWGGKLIFHN</sequence>